<dbReference type="InterPro" id="IPR018187">
    <property type="entry name" value="Asp/Glu_racemase_AS_1"/>
</dbReference>
<proteinExistence type="inferred from homology"/>
<comment type="function">
    <text evidence="7">Provides the (R)-glutamate required for cell wall biosynthesis.</text>
</comment>
<protein>
    <recommendedName>
        <fullName evidence="2 7">Glutamate racemase</fullName>
        <ecNumber evidence="2 7">5.1.1.3</ecNumber>
    </recommendedName>
</protein>
<accession>A0ABP6WY19</accession>
<organism evidence="8 9">
    <name type="scientific">Snuella lapsa</name>
    <dbReference type="NCBI Taxonomy" id="870481"/>
    <lineage>
        <taxon>Bacteria</taxon>
        <taxon>Pseudomonadati</taxon>
        <taxon>Bacteroidota</taxon>
        <taxon>Flavobacteriia</taxon>
        <taxon>Flavobacteriales</taxon>
        <taxon>Flavobacteriaceae</taxon>
        <taxon>Snuella</taxon>
    </lineage>
</organism>
<dbReference type="RefSeq" id="WP_345004177.1">
    <property type="nucleotide sequence ID" value="NZ_BAABCY010000016.1"/>
</dbReference>
<name>A0ABP6WY19_9FLAO</name>
<feature type="active site" description="Proton donor/acceptor" evidence="7">
    <location>
        <position position="73"/>
    </location>
</feature>
<dbReference type="SUPFAM" id="SSF53681">
    <property type="entry name" value="Aspartate/glutamate racemase"/>
    <property type="match status" value="2"/>
</dbReference>
<feature type="binding site" evidence="7">
    <location>
        <begin position="42"/>
        <end position="43"/>
    </location>
    <ligand>
        <name>substrate</name>
    </ligand>
</feature>
<evidence type="ECO:0000256" key="1">
    <source>
        <dbReference type="ARBA" id="ARBA00001602"/>
    </source>
</evidence>
<keyword evidence="3 7" id="KW-0133">Cell shape</keyword>
<comment type="catalytic activity">
    <reaction evidence="1 7">
        <text>L-glutamate = D-glutamate</text>
        <dbReference type="Rhea" id="RHEA:12813"/>
        <dbReference type="ChEBI" id="CHEBI:29985"/>
        <dbReference type="ChEBI" id="CHEBI:29986"/>
        <dbReference type="EC" id="5.1.1.3"/>
    </reaction>
</comment>
<dbReference type="InterPro" id="IPR033134">
    <property type="entry name" value="Asp/Glu_racemase_AS_2"/>
</dbReference>
<dbReference type="InterPro" id="IPR001920">
    <property type="entry name" value="Asp/Glu_race"/>
</dbReference>
<feature type="binding site" evidence="7">
    <location>
        <begin position="10"/>
        <end position="11"/>
    </location>
    <ligand>
        <name>substrate</name>
    </ligand>
</feature>
<dbReference type="NCBIfam" id="TIGR00067">
    <property type="entry name" value="glut_race"/>
    <property type="match status" value="1"/>
</dbReference>
<dbReference type="Pfam" id="PF01177">
    <property type="entry name" value="Asp_Glu_race"/>
    <property type="match status" value="1"/>
</dbReference>
<feature type="binding site" evidence="7">
    <location>
        <begin position="184"/>
        <end position="185"/>
    </location>
    <ligand>
        <name>substrate</name>
    </ligand>
</feature>
<gene>
    <name evidence="7 8" type="primary">murI</name>
    <name evidence="8" type="ORF">GCM10022395_04800</name>
</gene>
<dbReference type="EC" id="5.1.1.3" evidence="2 7"/>
<keyword evidence="6 7" id="KW-0961">Cell wall biogenesis/degradation</keyword>
<dbReference type="HAMAP" id="MF_00258">
    <property type="entry name" value="Glu_racemase"/>
    <property type="match status" value="1"/>
</dbReference>
<dbReference type="InterPro" id="IPR004391">
    <property type="entry name" value="Glu_race"/>
</dbReference>
<keyword evidence="5 7" id="KW-0413">Isomerase</keyword>
<sequence>MNRQPIGIFDSGVGGTSIWQEIHKLLPNENTIYLADSANAPYGPKGKDAIIQLSIKNTELLLKNGCKLIVVACNTATTNAIKELRATYKVPFIGIEPAIKPAALQTKTNAIGILATKGTLSSELFYKTSELFTSNIKVVERVGEGLVELVEKGALHSNEMRLLLNIYLQPMIEANIDHLVLGCTHYPYIIPILKEMLPKHVKIIDSGKAVARQTKAVLEQNNLLNTEINLSENLFYTNGDPAIISSLLSTTYSAEYLNF</sequence>
<evidence type="ECO:0000313" key="8">
    <source>
        <dbReference type="EMBL" id="GAA3556523.1"/>
    </source>
</evidence>
<reference evidence="9" key="1">
    <citation type="journal article" date="2019" name="Int. J. Syst. Evol. Microbiol.">
        <title>The Global Catalogue of Microorganisms (GCM) 10K type strain sequencing project: providing services to taxonomists for standard genome sequencing and annotation.</title>
        <authorList>
            <consortium name="The Broad Institute Genomics Platform"/>
            <consortium name="The Broad Institute Genome Sequencing Center for Infectious Disease"/>
            <person name="Wu L."/>
            <person name="Ma J."/>
        </authorList>
    </citation>
    <scope>NUCLEOTIDE SEQUENCE [LARGE SCALE GENOMIC DNA]</scope>
    <source>
        <strain evidence="9">JCM 17111</strain>
    </source>
</reference>
<evidence type="ECO:0000256" key="3">
    <source>
        <dbReference type="ARBA" id="ARBA00022960"/>
    </source>
</evidence>
<feature type="binding site" evidence="7">
    <location>
        <begin position="74"/>
        <end position="75"/>
    </location>
    <ligand>
        <name>substrate</name>
    </ligand>
</feature>
<evidence type="ECO:0000313" key="9">
    <source>
        <dbReference type="Proteomes" id="UP001500954"/>
    </source>
</evidence>
<dbReference type="PROSITE" id="PS00923">
    <property type="entry name" value="ASP_GLU_RACEMASE_1"/>
    <property type="match status" value="1"/>
</dbReference>
<dbReference type="Proteomes" id="UP001500954">
    <property type="component" value="Unassembled WGS sequence"/>
</dbReference>
<evidence type="ECO:0000256" key="6">
    <source>
        <dbReference type="ARBA" id="ARBA00023316"/>
    </source>
</evidence>
<keyword evidence="4 7" id="KW-0573">Peptidoglycan synthesis</keyword>
<dbReference type="PANTHER" id="PTHR21198">
    <property type="entry name" value="GLUTAMATE RACEMASE"/>
    <property type="match status" value="1"/>
</dbReference>
<evidence type="ECO:0000256" key="7">
    <source>
        <dbReference type="HAMAP-Rule" id="MF_00258"/>
    </source>
</evidence>
<comment type="similarity">
    <text evidence="7">Belongs to the aspartate/glutamate racemases family.</text>
</comment>
<dbReference type="PROSITE" id="PS00924">
    <property type="entry name" value="ASP_GLU_RACEMASE_2"/>
    <property type="match status" value="1"/>
</dbReference>
<keyword evidence="9" id="KW-1185">Reference proteome</keyword>
<comment type="pathway">
    <text evidence="7">Cell wall biogenesis; peptidoglycan biosynthesis.</text>
</comment>
<feature type="active site" description="Proton donor/acceptor" evidence="7">
    <location>
        <position position="183"/>
    </location>
</feature>
<evidence type="ECO:0000256" key="2">
    <source>
        <dbReference type="ARBA" id="ARBA00013090"/>
    </source>
</evidence>
<evidence type="ECO:0000256" key="4">
    <source>
        <dbReference type="ARBA" id="ARBA00022984"/>
    </source>
</evidence>
<dbReference type="EMBL" id="BAABCY010000016">
    <property type="protein sequence ID" value="GAA3556523.1"/>
    <property type="molecule type" value="Genomic_DNA"/>
</dbReference>
<dbReference type="Gene3D" id="3.40.50.1860">
    <property type="match status" value="2"/>
</dbReference>
<dbReference type="InterPro" id="IPR015942">
    <property type="entry name" value="Asp/Glu/hydantoin_racemase"/>
</dbReference>
<comment type="caution">
    <text evidence="8">The sequence shown here is derived from an EMBL/GenBank/DDBJ whole genome shotgun (WGS) entry which is preliminary data.</text>
</comment>
<dbReference type="PANTHER" id="PTHR21198:SF2">
    <property type="entry name" value="GLUTAMATE RACEMASE"/>
    <property type="match status" value="1"/>
</dbReference>
<evidence type="ECO:0000256" key="5">
    <source>
        <dbReference type="ARBA" id="ARBA00023235"/>
    </source>
</evidence>